<gene>
    <name evidence="2" type="ORF">ACFPFM_07430</name>
</gene>
<accession>A0ABV9XVT8</accession>
<sequence>MTSEQAGAGDTEKSIKTMITALADAGTDHAAALAWELHRSLQRLDHGAPRRGTRGAEGPARQLESDSQAMRVGWQNTSGAPPAVGVPVEVDWVGTVFEARLLQAFRYHCTAWYLEINYFTGWTRKLIDLHQIKRWRYATSPAKEPR</sequence>
<comment type="caution">
    <text evidence="2">The sequence shown here is derived from an EMBL/GenBank/DDBJ whole genome shotgun (WGS) entry which is preliminary data.</text>
</comment>
<organism evidence="2 3">
    <name type="scientific">Saccharothrix xinjiangensis</name>
    <dbReference type="NCBI Taxonomy" id="204798"/>
    <lineage>
        <taxon>Bacteria</taxon>
        <taxon>Bacillati</taxon>
        <taxon>Actinomycetota</taxon>
        <taxon>Actinomycetes</taxon>
        <taxon>Pseudonocardiales</taxon>
        <taxon>Pseudonocardiaceae</taxon>
        <taxon>Saccharothrix</taxon>
    </lineage>
</organism>
<dbReference type="RefSeq" id="WP_344036443.1">
    <property type="nucleotide sequence ID" value="NZ_BAAAKE010000005.1"/>
</dbReference>
<name>A0ABV9XVT8_9PSEU</name>
<keyword evidence="3" id="KW-1185">Reference proteome</keyword>
<proteinExistence type="predicted"/>
<protein>
    <submittedName>
        <fullName evidence="2">Uncharacterized protein</fullName>
    </submittedName>
</protein>
<evidence type="ECO:0000256" key="1">
    <source>
        <dbReference type="SAM" id="MobiDB-lite"/>
    </source>
</evidence>
<evidence type="ECO:0000313" key="2">
    <source>
        <dbReference type="EMBL" id="MFC5053587.1"/>
    </source>
</evidence>
<feature type="region of interest" description="Disordered" evidence="1">
    <location>
        <begin position="44"/>
        <end position="67"/>
    </location>
</feature>
<dbReference type="EMBL" id="JBHSJB010000007">
    <property type="protein sequence ID" value="MFC5053587.1"/>
    <property type="molecule type" value="Genomic_DNA"/>
</dbReference>
<dbReference type="Proteomes" id="UP001595833">
    <property type="component" value="Unassembled WGS sequence"/>
</dbReference>
<reference evidence="3" key="1">
    <citation type="journal article" date="2019" name="Int. J. Syst. Evol. Microbiol.">
        <title>The Global Catalogue of Microorganisms (GCM) 10K type strain sequencing project: providing services to taxonomists for standard genome sequencing and annotation.</title>
        <authorList>
            <consortium name="The Broad Institute Genomics Platform"/>
            <consortium name="The Broad Institute Genome Sequencing Center for Infectious Disease"/>
            <person name="Wu L."/>
            <person name="Ma J."/>
        </authorList>
    </citation>
    <scope>NUCLEOTIDE SEQUENCE [LARGE SCALE GENOMIC DNA]</scope>
    <source>
        <strain evidence="3">KCTC 12848</strain>
    </source>
</reference>
<evidence type="ECO:0000313" key="3">
    <source>
        <dbReference type="Proteomes" id="UP001595833"/>
    </source>
</evidence>